<evidence type="ECO:0000256" key="3">
    <source>
        <dbReference type="PIRSR" id="PIRSR001221-1"/>
    </source>
</evidence>
<organism evidence="5 6">
    <name type="scientific">Colletotrichum trifolii</name>
    <dbReference type="NCBI Taxonomy" id="5466"/>
    <lineage>
        <taxon>Eukaryota</taxon>
        <taxon>Fungi</taxon>
        <taxon>Dikarya</taxon>
        <taxon>Ascomycota</taxon>
        <taxon>Pezizomycotina</taxon>
        <taxon>Sordariomycetes</taxon>
        <taxon>Hypocreomycetidae</taxon>
        <taxon>Glomerellales</taxon>
        <taxon>Glomerellaceae</taxon>
        <taxon>Colletotrichum</taxon>
        <taxon>Colletotrichum orbiculare species complex</taxon>
    </lineage>
</organism>
<dbReference type="PANTHER" id="PTHR46072">
    <property type="entry name" value="AMIDASE-RELATED-RELATED"/>
    <property type="match status" value="1"/>
</dbReference>
<dbReference type="Gene3D" id="3.90.1300.10">
    <property type="entry name" value="Amidase signature (AS) domain"/>
    <property type="match status" value="1"/>
</dbReference>
<dbReference type="PIRSF" id="PIRSF001221">
    <property type="entry name" value="Amidase_fungi"/>
    <property type="match status" value="1"/>
</dbReference>
<evidence type="ECO:0000313" key="5">
    <source>
        <dbReference type="EMBL" id="TDZ71579.1"/>
    </source>
</evidence>
<proteinExistence type="inferred from homology"/>
<evidence type="ECO:0000313" key="6">
    <source>
        <dbReference type="Proteomes" id="UP000295703"/>
    </source>
</evidence>
<dbReference type="STRING" id="5466.A0A4R8RYA8"/>
<dbReference type="Proteomes" id="UP000295703">
    <property type="component" value="Unassembled WGS sequence"/>
</dbReference>
<dbReference type="AlphaFoldDB" id="A0A4R8RYA8"/>
<evidence type="ECO:0000256" key="1">
    <source>
        <dbReference type="ARBA" id="ARBA00009199"/>
    </source>
</evidence>
<evidence type="ECO:0000259" key="4">
    <source>
        <dbReference type="Pfam" id="PF01425"/>
    </source>
</evidence>
<accession>A0A4R8RYA8</accession>
<protein>
    <submittedName>
        <fullName evidence="5">Putative amidase</fullName>
    </submittedName>
</protein>
<evidence type="ECO:0000256" key="2">
    <source>
        <dbReference type="ARBA" id="ARBA00022801"/>
    </source>
</evidence>
<feature type="active site" description="Charge relay system" evidence="3">
    <location>
        <position position="222"/>
    </location>
</feature>
<keyword evidence="2" id="KW-0378">Hydrolase</keyword>
<name>A0A4R8RYA8_COLTR</name>
<feature type="active site" description="Acyl-ester intermediate" evidence="3">
    <location>
        <position position="246"/>
    </location>
</feature>
<keyword evidence="6" id="KW-1185">Reference proteome</keyword>
<dbReference type="InterPro" id="IPR036928">
    <property type="entry name" value="AS_sf"/>
</dbReference>
<reference evidence="5 6" key="1">
    <citation type="submission" date="2018-12" db="EMBL/GenBank/DDBJ databases">
        <title>Genome sequence and assembly of Colletotrichum trifolii.</title>
        <authorList>
            <person name="Gan P."/>
            <person name="Shirasu K."/>
        </authorList>
    </citation>
    <scope>NUCLEOTIDE SEQUENCE [LARGE SCALE GENOMIC DNA]</scope>
    <source>
        <strain evidence="5 6">543-2</strain>
    </source>
</reference>
<comment type="similarity">
    <text evidence="1">Belongs to the amidase family.</text>
</comment>
<dbReference type="SUPFAM" id="SSF75304">
    <property type="entry name" value="Amidase signature (AS) enzymes"/>
    <property type="match status" value="1"/>
</dbReference>
<dbReference type="GO" id="GO:0016787">
    <property type="term" value="F:hydrolase activity"/>
    <property type="evidence" value="ECO:0007669"/>
    <property type="project" value="UniProtKB-KW"/>
</dbReference>
<feature type="active site" description="Charge relay system" evidence="3">
    <location>
        <position position="149"/>
    </location>
</feature>
<feature type="domain" description="Amidase" evidence="4">
    <location>
        <begin position="94"/>
        <end position="547"/>
    </location>
</feature>
<gene>
    <name evidence="5" type="ORF">CTRI78_v002006</name>
</gene>
<comment type="caution">
    <text evidence="5">The sequence shown here is derived from an EMBL/GenBank/DDBJ whole genome shotgun (WGS) entry which is preliminary data.</text>
</comment>
<dbReference type="EMBL" id="RYZW01000010">
    <property type="protein sequence ID" value="TDZ71579.1"/>
    <property type="molecule type" value="Genomic_DNA"/>
</dbReference>
<sequence>MASGTLPVVQLIPDILGTPDFEAGKAAILGEFAAKVPRDLRLPKSLIENPPKDVTAIPRECGLLTREEVEITENYDAVALAEAIAARNFTSVAVATAFSKRAIIAHQLTCCLVEWFMDEAIAQAKTLDEHLERTGRPMGPLHGVPISLKELAPIAGHYSSMGFPIIRQRDTEDSQMVAILRAAGAVFHCKTLMPQAVAHLETISPFGRTLNPHNIHLSSGGSTGGGAALVATRGSLLTVGSDVGGSIRIPASFCGVYGYKATSYLLPMQGFAGEHGYAVEMNVLASTGPLGVSLRDMDLFTSVLVSAKPHLQDPRLVPIPWTGTAGKLPQGPLRVGFLMNDGIVTPQPPVTRALRWARQQLQASPGFVVKDFAPYRVPEAHANVRDIFFADGGRLIKRLFAMTGEPAMKLTEWALGEAAAAGLDVDLAGSLAQRVARDKFRIGLARHWAAQDVDVVVSPAYVGPACEHDTGTFWNYASYWNYADYPGAVIPTPVRAGGKGEEGYAEAEAVPLGEVDERARRVWEEGDFEGAPIGLQILAPKYGDNDLFAALKAFQGPLGI</sequence>
<dbReference type="Pfam" id="PF01425">
    <property type="entry name" value="Amidase"/>
    <property type="match status" value="1"/>
</dbReference>
<dbReference type="PANTHER" id="PTHR46072:SF4">
    <property type="entry name" value="AMIDASE C550.07-RELATED"/>
    <property type="match status" value="1"/>
</dbReference>
<dbReference type="InterPro" id="IPR023631">
    <property type="entry name" value="Amidase_dom"/>
</dbReference>